<evidence type="ECO:0000256" key="1">
    <source>
        <dbReference type="SAM" id="SignalP"/>
    </source>
</evidence>
<proteinExistence type="predicted"/>
<dbReference type="AlphaFoldDB" id="A0AAD6CR75"/>
<reference evidence="2 3" key="1">
    <citation type="journal article" date="2023" name="IMA Fungus">
        <title>Comparative genomic study of the Penicillium genus elucidates a diverse pangenome and 15 lateral gene transfer events.</title>
        <authorList>
            <person name="Petersen C."/>
            <person name="Sorensen T."/>
            <person name="Nielsen M.R."/>
            <person name="Sondergaard T.E."/>
            <person name="Sorensen J.L."/>
            <person name="Fitzpatrick D.A."/>
            <person name="Frisvad J.C."/>
            <person name="Nielsen K.L."/>
        </authorList>
    </citation>
    <scope>NUCLEOTIDE SEQUENCE [LARGE SCALE GENOMIC DNA]</scope>
    <source>
        <strain evidence="2 3">IBT 35679</strain>
    </source>
</reference>
<protein>
    <submittedName>
        <fullName evidence="2">Uncharacterized protein</fullName>
    </submittedName>
</protein>
<evidence type="ECO:0000313" key="2">
    <source>
        <dbReference type="EMBL" id="KAJ5533530.1"/>
    </source>
</evidence>
<sequence>MMFSTSFFVTIVYALMISGAESTHDFQKDHSKSTFTYDQLWNLEKTFWDAFLYPANKIQIQGNASTIFASDVQGRVDITRTFDGDELNREYIFGLFADPTAVSLVGIPIDYSITQFSANDNIASATTVVTFNATTFGVTIPVTIDTWMEFDKDGKIAQYDAVFRWFDYLLNYLLESTATKYNTTSAGAVSIVTDILAKDICKTHDEYCTGDNQQYPTDGISCYDYLTQKIRFGQSYELGRNTLLCREVHDHMVQYRPDVHCAHIGPTGGGYCVDDMSYTQTVLQRYFNDSWIPFGYGQKQDVWLTN</sequence>
<evidence type="ECO:0000313" key="3">
    <source>
        <dbReference type="Proteomes" id="UP001220324"/>
    </source>
</evidence>
<keyword evidence="1" id="KW-0732">Signal</keyword>
<keyword evidence="3" id="KW-1185">Reference proteome</keyword>
<dbReference type="Proteomes" id="UP001220324">
    <property type="component" value="Unassembled WGS sequence"/>
</dbReference>
<feature type="signal peptide" evidence="1">
    <location>
        <begin position="1"/>
        <end position="22"/>
    </location>
</feature>
<gene>
    <name evidence="2" type="ORF">N7494_010082</name>
</gene>
<feature type="chain" id="PRO_5041916908" evidence="1">
    <location>
        <begin position="23"/>
        <end position="306"/>
    </location>
</feature>
<name>A0AAD6CR75_9EURO</name>
<comment type="caution">
    <text evidence="2">The sequence shown here is derived from an EMBL/GenBank/DDBJ whole genome shotgun (WGS) entry which is preliminary data.</text>
</comment>
<dbReference type="EMBL" id="JAQIZZ010000007">
    <property type="protein sequence ID" value="KAJ5533530.1"/>
    <property type="molecule type" value="Genomic_DNA"/>
</dbReference>
<organism evidence="2 3">
    <name type="scientific">Penicillium frequentans</name>
    <dbReference type="NCBI Taxonomy" id="3151616"/>
    <lineage>
        <taxon>Eukaryota</taxon>
        <taxon>Fungi</taxon>
        <taxon>Dikarya</taxon>
        <taxon>Ascomycota</taxon>
        <taxon>Pezizomycotina</taxon>
        <taxon>Eurotiomycetes</taxon>
        <taxon>Eurotiomycetidae</taxon>
        <taxon>Eurotiales</taxon>
        <taxon>Aspergillaceae</taxon>
        <taxon>Penicillium</taxon>
    </lineage>
</organism>
<accession>A0AAD6CR75</accession>